<feature type="binding site" evidence="10">
    <location>
        <begin position="16"/>
        <end position="17"/>
    </location>
    <ligand>
        <name>NAD(+)</name>
        <dbReference type="ChEBI" id="CHEBI:57540"/>
    </ligand>
</feature>
<keyword evidence="3 9" id="KW-0444">Lipid biosynthesis</keyword>
<gene>
    <name evidence="11" type="primary">fabI</name>
    <name evidence="11" type="ORF">GFB49_17770</name>
</gene>
<evidence type="ECO:0000256" key="8">
    <source>
        <dbReference type="ARBA" id="ARBA00048572"/>
    </source>
</evidence>
<evidence type="ECO:0000256" key="6">
    <source>
        <dbReference type="ARBA" id="ARBA00023098"/>
    </source>
</evidence>
<feature type="binding site" evidence="10">
    <location>
        <position position="89"/>
    </location>
    <ligand>
        <name>NAD(+)</name>
        <dbReference type="ChEBI" id="CHEBI:57540"/>
    </ligand>
</feature>
<dbReference type="GO" id="GO:0006633">
    <property type="term" value="P:fatty acid biosynthetic process"/>
    <property type="evidence" value="ECO:0007669"/>
    <property type="project" value="UniProtKB-UniPathway"/>
</dbReference>
<dbReference type="EC" id="1.3.1.9" evidence="9"/>
<dbReference type="PIRSF" id="PIRSF000094">
    <property type="entry name" value="Enoyl-ACP_rdct"/>
    <property type="match status" value="1"/>
</dbReference>
<evidence type="ECO:0000256" key="2">
    <source>
        <dbReference type="ARBA" id="ARBA00009233"/>
    </source>
</evidence>
<dbReference type="NCBIfam" id="NF005717">
    <property type="entry name" value="PRK07533.1"/>
    <property type="match status" value="1"/>
</dbReference>
<dbReference type="PANTHER" id="PTHR43159:SF2">
    <property type="entry name" value="ENOYL-[ACYL-CARRIER-PROTEIN] REDUCTASE [NADH], CHLOROPLASTIC"/>
    <property type="match status" value="1"/>
</dbReference>
<accession>A0A843YM85</accession>
<feature type="binding site" evidence="10">
    <location>
        <position position="10"/>
    </location>
    <ligand>
        <name>NAD(+)</name>
        <dbReference type="ChEBI" id="CHEBI:57540"/>
    </ligand>
</feature>
<comment type="similarity">
    <text evidence="2 9">Belongs to the short-chain dehydrogenases/reductases (SDR) family. FabI subfamily.</text>
</comment>
<comment type="catalytic activity">
    <reaction evidence="8 9">
        <text>a 2,3-saturated acyl-[ACP] + NAD(+) = a (2E)-enoyl-[ACP] + NADH + H(+)</text>
        <dbReference type="Rhea" id="RHEA:10240"/>
        <dbReference type="Rhea" id="RHEA-COMP:9925"/>
        <dbReference type="Rhea" id="RHEA-COMP:9926"/>
        <dbReference type="ChEBI" id="CHEBI:15378"/>
        <dbReference type="ChEBI" id="CHEBI:57540"/>
        <dbReference type="ChEBI" id="CHEBI:57945"/>
        <dbReference type="ChEBI" id="CHEBI:78784"/>
        <dbReference type="ChEBI" id="CHEBI:78785"/>
        <dbReference type="EC" id="1.3.1.9"/>
    </reaction>
</comment>
<evidence type="ECO:0000256" key="7">
    <source>
        <dbReference type="ARBA" id="ARBA00023160"/>
    </source>
</evidence>
<evidence type="ECO:0000313" key="11">
    <source>
        <dbReference type="EMBL" id="MQQ10319.1"/>
    </source>
</evidence>
<dbReference type="EMBL" id="WIBF01000014">
    <property type="protein sequence ID" value="MQQ10319.1"/>
    <property type="molecule type" value="Genomic_DNA"/>
</dbReference>
<evidence type="ECO:0000256" key="10">
    <source>
        <dbReference type="PIRSR" id="PIRSR000094-3"/>
    </source>
</evidence>
<evidence type="ECO:0000256" key="5">
    <source>
        <dbReference type="ARBA" id="ARBA00023002"/>
    </source>
</evidence>
<dbReference type="Gene3D" id="3.40.50.720">
    <property type="entry name" value="NAD(P)-binding Rossmann-like Domain"/>
    <property type="match status" value="1"/>
</dbReference>
<dbReference type="GO" id="GO:0004318">
    <property type="term" value="F:enoyl-[acyl-carrier-protein] reductase (NADH) activity"/>
    <property type="evidence" value="ECO:0007669"/>
    <property type="project" value="UniProtKB-EC"/>
</dbReference>
<name>A0A843YM85_9RHOB</name>
<proteinExistence type="inferred from homology"/>
<dbReference type="PRINTS" id="PR00081">
    <property type="entry name" value="GDHRDH"/>
</dbReference>
<keyword evidence="12" id="KW-1185">Reference proteome</keyword>
<dbReference type="PANTHER" id="PTHR43159">
    <property type="entry name" value="ENOYL-[ACYL-CARRIER-PROTEIN] REDUCTASE"/>
    <property type="match status" value="1"/>
</dbReference>
<evidence type="ECO:0000256" key="3">
    <source>
        <dbReference type="ARBA" id="ARBA00022516"/>
    </source>
</evidence>
<sequence length="251" mass="26375">MSQKRALIVGVANAESIAYGCAKALKDSGHALAITYLNAKAERFVRPLAEDLGAEIIAPLDVSVPGELDTVFGQIHAQWGGLDTLLHSIAFCPKEDLHGRVIDCSAQGFTQAMDVSVHSFLRMIQQAEPLMAQGGTCMSVSFYGSEKVVEHYNVMGPVKAALESATRYAAAELGGQGIRVHCLSPGPLQTRAASGIAHFDDMLAEAAERAPTHHLATIDDVGAYAAFLASDGARNVTGGVHMIDGGFSIVG</sequence>
<dbReference type="UniPathway" id="UPA00094"/>
<dbReference type="SUPFAM" id="SSF51735">
    <property type="entry name" value="NAD(P)-binding Rossmann-fold domains"/>
    <property type="match status" value="1"/>
</dbReference>
<dbReference type="AlphaFoldDB" id="A0A843YM85"/>
<dbReference type="InterPro" id="IPR036291">
    <property type="entry name" value="NAD(P)-bd_dom_sf"/>
</dbReference>
<protein>
    <recommendedName>
        <fullName evidence="9">Enoyl-[acyl-carrier-protein] reductase [NADH]</fullName>
        <ecNumber evidence="9">1.3.1.9</ecNumber>
    </recommendedName>
</protein>
<keyword evidence="4" id="KW-0276">Fatty acid metabolism</keyword>
<evidence type="ECO:0000313" key="12">
    <source>
        <dbReference type="Proteomes" id="UP000444174"/>
    </source>
</evidence>
<keyword evidence="5 9" id="KW-0560">Oxidoreductase</keyword>
<dbReference type="RefSeq" id="WP_153217300.1">
    <property type="nucleotide sequence ID" value="NZ_WIBF01000014.1"/>
</dbReference>
<feature type="binding site" evidence="10">
    <location>
        <position position="159"/>
    </location>
    <ligand>
        <name>NAD(+)</name>
        <dbReference type="ChEBI" id="CHEBI:57540"/>
    </ligand>
</feature>
<dbReference type="InterPro" id="IPR002347">
    <property type="entry name" value="SDR_fam"/>
</dbReference>
<dbReference type="Pfam" id="PF13561">
    <property type="entry name" value="adh_short_C2"/>
    <property type="match status" value="1"/>
</dbReference>
<keyword evidence="7 9" id="KW-0275">Fatty acid biosynthesis</keyword>
<feature type="binding site" evidence="10">
    <location>
        <begin position="61"/>
        <end position="62"/>
    </location>
    <ligand>
        <name>NAD(+)</name>
        <dbReference type="ChEBI" id="CHEBI:57540"/>
    </ligand>
</feature>
<dbReference type="Proteomes" id="UP000444174">
    <property type="component" value="Unassembled WGS sequence"/>
</dbReference>
<evidence type="ECO:0000256" key="1">
    <source>
        <dbReference type="ARBA" id="ARBA00005194"/>
    </source>
</evidence>
<dbReference type="InterPro" id="IPR014358">
    <property type="entry name" value="Enoyl-ACP_Rdtase_NADH"/>
</dbReference>
<organism evidence="11 12">
    <name type="scientific">Tritonibacter litoralis</name>
    <dbReference type="NCBI Taxonomy" id="2662264"/>
    <lineage>
        <taxon>Bacteria</taxon>
        <taxon>Pseudomonadati</taxon>
        <taxon>Pseudomonadota</taxon>
        <taxon>Alphaproteobacteria</taxon>
        <taxon>Rhodobacterales</taxon>
        <taxon>Paracoccaceae</taxon>
        <taxon>Tritonibacter</taxon>
    </lineage>
</organism>
<evidence type="ECO:0000256" key="9">
    <source>
        <dbReference type="PIRNR" id="PIRNR000094"/>
    </source>
</evidence>
<comment type="pathway">
    <text evidence="1">Lipid metabolism; fatty acid biosynthesis.</text>
</comment>
<reference evidence="11 12" key="1">
    <citation type="submission" date="2019-10" db="EMBL/GenBank/DDBJ databases">
        <title>Epibacterium sp. nov., isolated from seawater.</title>
        <authorList>
            <person name="Zhang X."/>
            <person name="Li N."/>
        </authorList>
    </citation>
    <scope>NUCLEOTIDE SEQUENCE [LARGE SCALE GENOMIC DNA]</scope>
    <source>
        <strain evidence="11 12">SM1979</strain>
    </source>
</reference>
<keyword evidence="9 10" id="KW-0520">NAD</keyword>
<comment type="caution">
    <text evidence="11">The sequence shown here is derived from an EMBL/GenBank/DDBJ whole genome shotgun (WGS) entry which is preliminary data.</text>
</comment>
<keyword evidence="6" id="KW-0443">Lipid metabolism</keyword>
<evidence type="ECO:0000256" key="4">
    <source>
        <dbReference type="ARBA" id="ARBA00022832"/>
    </source>
</evidence>